<protein>
    <submittedName>
        <fullName evidence="1">Uncharacterized protein</fullName>
    </submittedName>
</protein>
<evidence type="ECO:0000313" key="2">
    <source>
        <dbReference type="Proteomes" id="UP001158598"/>
    </source>
</evidence>
<dbReference type="RefSeq" id="WP_218796936.1">
    <property type="nucleotide sequence ID" value="NZ_CP079097.1"/>
</dbReference>
<evidence type="ECO:0000313" key="1">
    <source>
        <dbReference type="EMBL" id="CAI8818327.1"/>
    </source>
</evidence>
<organism evidence="1 2">
    <name type="scientific">Methylococcus capsulatus</name>
    <dbReference type="NCBI Taxonomy" id="414"/>
    <lineage>
        <taxon>Bacteria</taxon>
        <taxon>Pseudomonadati</taxon>
        <taxon>Pseudomonadota</taxon>
        <taxon>Gammaproteobacteria</taxon>
        <taxon>Methylococcales</taxon>
        <taxon>Methylococcaceae</taxon>
        <taxon>Methylococcus</taxon>
    </lineage>
</organism>
<proteinExistence type="predicted"/>
<accession>A0AA35UVA0</accession>
<dbReference type="Proteomes" id="UP001158598">
    <property type="component" value="Chromosome"/>
</dbReference>
<name>A0AA35UVA0_METCP</name>
<dbReference type="AlphaFoldDB" id="A0AA35UVA0"/>
<reference evidence="1" key="1">
    <citation type="submission" date="2023-03" db="EMBL/GenBank/DDBJ databases">
        <authorList>
            <person name="Pearce D."/>
        </authorList>
    </citation>
    <scope>NUCLEOTIDE SEQUENCE</scope>
    <source>
        <strain evidence="1">Mc</strain>
    </source>
</reference>
<sequence length="153" mass="16668">MSALRDSAFILGGIAVPLYARLEWSQTYRWLEGATTHRMWSGRSVKQRTWRKLATEISGGGWVPPGLSALDYSQPQVLACASPLAIVGGGTPPVPVRTEGDFATVTLNVDGVDITYYYPKITVYCDPPEQQLDGTTGNYSWRLSAEMVDPIGG</sequence>
<gene>
    <name evidence="1" type="ORF">MCNOR_1895</name>
</gene>
<dbReference type="EMBL" id="OX458332">
    <property type="protein sequence ID" value="CAI8818327.1"/>
    <property type="molecule type" value="Genomic_DNA"/>
</dbReference>